<dbReference type="NCBIfam" id="TIGR04057">
    <property type="entry name" value="SusC_RagA_signa"/>
    <property type="match status" value="1"/>
</dbReference>
<sequence>MKRSLPTYYFFYGLLCKACLCFGLIISLSSFAQSKEKLYSFKWKNATILNAFKQIENEAKVHFSYNPLDLNLNKRIDLNVEKAKIDEVLNAISKQVSIRYQINGNTIMIQSFTPPIVVVEFTLTGKVTDEKKAGIPGVTVINVTKNKTVATNAQGNFSIPADKGDVIRFRMMGFQQAGIVVSDQQKNVTIVLKEESLDLEGTVVTALGIKREQRSLGYSVSEVDGEGLKKARETNVINSLAGKVAGLIINSTAGGPAGSSRVIIRGNTTVTGNNQPLYVVDGVPIDNSNYGGTGSEMYAQGYDFGDAISAINPDDIDKISVLKGPSASALYGARAANGVILITTKRGKANSDLGIEVNSTASFENQLTSFDGYQYLYGQGRKQTINATAAEARTSMFNNFGARLDPDLMVISYDDVYRPYQKIADNIGGFFRTGTTFTNNVSFSNANEKSSIRFSATDLRNNDIIPESGIRRNSFTFNGTSKFGSKVTLEARAFYMDEHVDNRPALADDPGNIGNAFIGLANNVDQAWFANKYKNTDGSYIDWGGGQYRLNPYWVINEMKNTTGKNRFLGAVQLNYNITNWLSLQGRGSTDLTYINFEKFTPRTTPGFVTGALDQINRKHVTTEADVLLTAQKQVTPSLYLAARIGGSMSRVHNKADFMLFTNLNVPDAITPTSFSDKSITPVPYSKELNSVYGLLSVGYKGYLYLDATVRNDAYSTLNKDYVYPSLSSSFVFSDAFKLSNKVLTMGKIRAAISEVASDTDPYLLDLYYSVNPLSFNGLSYGGLNTSRMPNADLLPTRTRSWEVGTELKFFKNRIGLDVTYYNQKSRDQINNVPSPLSSGFPTRMINAGVVLNRGVEVLLTASPVAKKDFRWDVSFNFARNVNKVESLAEGVPFLTLSEARWMGVAVIAKPGQNYGSILSFDYQKDPAGNVILDPVTLLPLQSDERQVVGKGIYDWTGGFSNAIYFKNFSFSALIDVKYGSDLFSMTNLSAASRGSLNTTLAGRAEWIASEEDRQAQGYTADQWKDMGKVRGLVPEGVVKDGAGNFVKNTKAVDPSVYWPQIVASGGVARPYIYDGTYVKLREITIGYTIPEKISAKWGVRNIQIALVSRNPFILYSDVPNVDPDSNYNNGNGQGLEYGSLPTRRSWGFNLNFKF</sequence>
<feature type="domain" description="Secretin/TonB short N-terminal" evidence="9">
    <location>
        <begin position="61"/>
        <end position="112"/>
    </location>
</feature>
<evidence type="ECO:0000313" key="10">
    <source>
        <dbReference type="EMBL" id="TCC87135.1"/>
    </source>
</evidence>
<dbReference type="SUPFAM" id="SSF56935">
    <property type="entry name" value="Porins"/>
    <property type="match status" value="1"/>
</dbReference>
<dbReference type="Proteomes" id="UP000291117">
    <property type="component" value="Unassembled WGS sequence"/>
</dbReference>
<keyword evidence="5 7" id="KW-0472">Membrane</keyword>
<evidence type="ECO:0000256" key="7">
    <source>
        <dbReference type="PROSITE-ProRule" id="PRU01360"/>
    </source>
</evidence>
<dbReference type="Gene3D" id="3.55.50.30">
    <property type="match status" value="1"/>
</dbReference>
<dbReference type="GO" id="GO:0009279">
    <property type="term" value="C:cell outer membrane"/>
    <property type="evidence" value="ECO:0007669"/>
    <property type="project" value="UniProtKB-SubCell"/>
</dbReference>
<keyword evidence="6 7" id="KW-0998">Cell outer membrane</keyword>
<dbReference type="AlphaFoldDB" id="A0A4R0MKI8"/>
<dbReference type="InterPro" id="IPR023997">
    <property type="entry name" value="TonB-dep_OMP_SusC/RagA_CS"/>
</dbReference>
<evidence type="ECO:0000256" key="8">
    <source>
        <dbReference type="SAM" id="Phobius"/>
    </source>
</evidence>
<accession>A0A4R0MKI8</accession>
<evidence type="ECO:0000313" key="11">
    <source>
        <dbReference type="Proteomes" id="UP000291117"/>
    </source>
</evidence>
<dbReference type="InterPro" id="IPR012910">
    <property type="entry name" value="Plug_dom"/>
</dbReference>
<evidence type="ECO:0000256" key="6">
    <source>
        <dbReference type="ARBA" id="ARBA00023237"/>
    </source>
</evidence>
<dbReference type="Pfam" id="PF07715">
    <property type="entry name" value="Plug"/>
    <property type="match status" value="1"/>
</dbReference>
<proteinExistence type="inferred from homology"/>
<keyword evidence="8" id="KW-1133">Transmembrane helix</keyword>
<comment type="caution">
    <text evidence="10">The sequence shown here is derived from an EMBL/GenBank/DDBJ whole genome shotgun (WGS) entry which is preliminary data.</text>
</comment>
<dbReference type="Pfam" id="PF13715">
    <property type="entry name" value="CarbopepD_reg_2"/>
    <property type="match status" value="1"/>
</dbReference>
<dbReference type="PROSITE" id="PS52016">
    <property type="entry name" value="TONB_DEPENDENT_REC_3"/>
    <property type="match status" value="1"/>
</dbReference>
<keyword evidence="2 7" id="KW-0813">Transport</keyword>
<evidence type="ECO:0000256" key="2">
    <source>
        <dbReference type="ARBA" id="ARBA00022448"/>
    </source>
</evidence>
<reference evidence="10 11" key="1">
    <citation type="submission" date="2019-02" db="EMBL/GenBank/DDBJ databases">
        <title>Pedobacter sp. RP-3-8 sp. nov., isolated from Arctic soil.</title>
        <authorList>
            <person name="Dahal R.H."/>
        </authorList>
    </citation>
    <scope>NUCLEOTIDE SEQUENCE [LARGE SCALE GENOMIC DNA]</scope>
    <source>
        <strain evidence="10 11">RP-3-8</strain>
    </source>
</reference>
<evidence type="ECO:0000259" key="9">
    <source>
        <dbReference type="SMART" id="SM00965"/>
    </source>
</evidence>
<comment type="subcellular location">
    <subcellularLocation>
        <location evidence="1 7">Cell outer membrane</location>
        <topology evidence="1 7">Multi-pass membrane protein</topology>
    </subcellularLocation>
</comment>
<dbReference type="OrthoDB" id="9768177at2"/>
<name>A0A4R0MKI8_9SPHI</name>
<dbReference type="InterPro" id="IPR008969">
    <property type="entry name" value="CarboxyPept-like_regulatory"/>
</dbReference>
<dbReference type="SUPFAM" id="SSF49464">
    <property type="entry name" value="Carboxypeptidase regulatory domain-like"/>
    <property type="match status" value="1"/>
</dbReference>
<evidence type="ECO:0000256" key="5">
    <source>
        <dbReference type="ARBA" id="ARBA00023136"/>
    </source>
</evidence>
<feature type="transmembrane region" description="Helical" evidence="8">
    <location>
        <begin position="9"/>
        <end position="32"/>
    </location>
</feature>
<comment type="similarity">
    <text evidence="7">Belongs to the TonB-dependent receptor family.</text>
</comment>
<dbReference type="EMBL" id="SJSM01000024">
    <property type="protein sequence ID" value="TCC87135.1"/>
    <property type="molecule type" value="Genomic_DNA"/>
</dbReference>
<dbReference type="InterPro" id="IPR036942">
    <property type="entry name" value="Beta-barrel_TonB_sf"/>
</dbReference>
<evidence type="ECO:0000256" key="1">
    <source>
        <dbReference type="ARBA" id="ARBA00004571"/>
    </source>
</evidence>
<protein>
    <submittedName>
        <fullName evidence="10">SusC/RagA family TonB-linked outer membrane protein</fullName>
    </submittedName>
</protein>
<dbReference type="RefSeq" id="WP_131611795.1">
    <property type="nucleotide sequence ID" value="NZ_SJSM01000024.1"/>
</dbReference>
<keyword evidence="3 7" id="KW-1134">Transmembrane beta strand</keyword>
<gene>
    <name evidence="10" type="ORF">EZ444_23065</name>
</gene>
<evidence type="ECO:0000256" key="3">
    <source>
        <dbReference type="ARBA" id="ARBA00022452"/>
    </source>
</evidence>
<dbReference type="InterPro" id="IPR039426">
    <property type="entry name" value="TonB-dep_rcpt-like"/>
</dbReference>
<evidence type="ECO:0000256" key="4">
    <source>
        <dbReference type="ARBA" id="ARBA00022692"/>
    </source>
</evidence>
<dbReference type="InterPro" id="IPR037066">
    <property type="entry name" value="Plug_dom_sf"/>
</dbReference>
<dbReference type="Gene3D" id="2.170.130.10">
    <property type="entry name" value="TonB-dependent receptor, plug domain"/>
    <property type="match status" value="1"/>
</dbReference>
<keyword evidence="4 7" id="KW-0812">Transmembrane</keyword>
<organism evidence="10 11">
    <name type="scientific">Pedobacter hiemivivus</name>
    <dbReference type="NCBI Taxonomy" id="2530454"/>
    <lineage>
        <taxon>Bacteria</taxon>
        <taxon>Pseudomonadati</taxon>
        <taxon>Bacteroidota</taxon>
        <taxon>Sphingobacteriia</taxon>
        <taxon>Sphingobacteriales</taxon>
        <taxon>Sphingobacteriaceae</taxon>
        <taxon>Pedobacter</taxon>
    </lineage>
</organism>
<dbReference type="SMART" id="SM00965">
    <property type="entry name" value="STN"/>
    <property type="match status" value="1"/>
</dbReference>
<dbReference type="Gene3D" id="2.40.170.20">
    <property type="entry name" value="TonB-dependent receptor, beta-barrel domain"/>
    <property type="match status" value="1"/>
</dbReference>
<dbReference type="InterPro" id="IPR011662">
    <property type="entry name" value="Secretin/TonB_short_N"/>
</dbReference>
<dbReference type="NCBIfam" id="TIGR04056">
    <property type="entry name" value="OMP_RagA_SusC"/>
    <property type="match status" value="1"/>
</dbReference>
<dbReference type="InterPro" id="IPR023996">
    <property type="entry name" value="TonB-dep_OMP_SusC/RagA"/>
</dbReference>
<keyword evidence="11" id="KW-1185">Reference proteome</keyword>